<evidence type="ECO:0000256" key="3">
    <source>
        <dbReference type="ARBA" id="ARBA00022833"/>
    </source>
</evidence>
<dbReference type="Pfam" id="PF06220">
    <property type="entry name" value="zf-U1"/>
    <property type="match status" value="1"/>
</dbReference>
<keyword evidence="2" id="KW-0863">Zinc-finger</keyword>
<keyword evidence="3" id="KW-0862">Zinc</keyword>
<evidence type="ECO:0000259" key="5">
    <source>
        <dbReference type="SMART" id="SM00451"/>
    </source>
</evidence>
<accession>A0AAN6ERT8</accession>
<evidence type="ECO:0000256" key="4">
    <source>
        <dbReference type="SAM" id="MobiDB-lite"/>
    </source>
</evidence>
<name>A0AAN6ERT8_EXODE</name>
<gene>
    <name evidence="6" type="ORF">HRR80_005867</name>
</gene>
<evidence type="ECO:0000313" key="6">
    <source>
        <dbReference type="EMBL" id="KAJ8990382.1"/>
    </source>
</evidence>
<evidence type="ECO:0000256" key="1">
    <source>
        <dbReference type="ARBA" id="ARBA00022723"/>
    </source>
</evidence>
<dbReference type="GO" id="GO:0071011">
    <property type="term" value="C:precatalytic spliceosome"/>
    <property type="evidence" value="ECO:0007669"/>
    <property type="project" value="TreeGrafter"/>
</dbReference>
<proteinExistence type="predicted"/>
<dbReference type="EMBL" id="JAJGCB010000011">
    <property type="protein sequence ID" value="KAJ8990382.1"/>
    <property type="molecule type" value="Genomic_DNA"/>
</dbReference>
<sequence>MSEYWKSTPKYWCKHCSTYVKDTPFERRQHENTGKHQGNLKRFLRDIQNNHERSDREKDRAKAEVKRLSKVAGGNVPPTAASRTEPSTGRKPASGPPSAADLKKQWAQLAEMGIKVPEQARSEMAMPGEWQVVSKQTNNEAPAAESLSIGMRKRKAEDEEEEEEAEQTVTRHWGSTTRRYPGDDKSDLDDLLSATVSLKKEKNLPSSSQIKPGMSEPLKKEDNASPIEDNCRDAQSQSSKVENPPDEEAKEGRTLVKGELDAASMSTPLNKVPEEVPVPVFKKRKAKAS</sequence>
<feature type="region of interest" description="Disordered" evidence="4">
    <location>
        <begin position="27"/>
        <end position="101"/>
    </location>
</feature>
<dbReference type="PANTHER" id="PTHR13173">
    <property type="entry name" value="WW DOMAIN BINDING PROTEIN 4"/>
    <property type="match status" value="1"/>
</dbReference>
<feature type="compositionally biased region" description="Basic and acidic residues" evidence="4">
    <location>
        <begin position="250"/>
        <end position="260"/>
    </location>
</feature>
<organism evidence="6 7">
    <name type="scientific">Exophiala dermatitidis</name>
    <name type="common">Black yeast-like fungus</name>
    <name type="synonym">Wangiella dermatitidis</name>
    <dbReference type="NCBI Taxonomy" id="5970"/>
    <lineage>
        <taxon>Eukaryota</taxon>
        <taxon>Fungi</taxon>
        <taxon>Dikarya</taxon>
        <taxon>Ascomycota</taxon>
        <taxon>Pezizomycotina</taxon>
        <taxon>Eurotiomycetes</taxon>
        <taxon>Chaetothyriomycetidae</taxon>
        <taxon>Chaetothyriales</taxon>
        <taxon>Herpotrichiellaceae</taxon>
        <taxon>Exophiala</taxon>
    </lineage>
</organism>
<dbReference type="Proteomes" id="UP001161757">
    <property type="component" value="Unassembled WGS sequence"/>
</dbReference>
<evidence type="ECO:0000313" key="7">
    <source>
        <dbReference type="Proteomes" id="UP001161757"/>
    </source>
</evidence>
<dbReference type="Gene3D" id="3.30.160.60">
    <property type="entry name" value="Classic Zinc Finger"/>
    <property type="match status" value="1"/>
</dbReference>
<feature type="region of interest" description="Disordered" evidence="4">
    <location>
        <begin position="131"/>
        <end position="271"/>
    </location>
</feature>
<dbReference type="SMART" id="SM00451">
    <property type="entry name" value="ZnF_U1"/>
    <property type="match status" value="1"/>
</dbReference>
<keyword evidence="1" id="KW-0479">Metal-binding</keyword>
<feature type="compositionally biased region" description="Basic and acidic residues" evidence="4">
    <location>
        <begin position="43"/>
        <end position="67"/>
    </location>
</feature>
<comment type="caution">
    <text evidence="6">The sequence shown here is derived from an EMBL/GenBank/DDBJ whole genome shotgun (WGS) entry which is preliminary data.</text>
</comment>
<dbReference type="InterPro" id="IPR036236">
    <property type="entry name" value="Znf_C2H2_sf"/>
</dbReference>
<dbReference type="GO" id="GO:0003723">
    <property type="term" value="F:RNA binding"/>
    <property type="evidence" value="ECO:0007669"/>
    <property type="project" value="TreeGrafter"/>
</dbReference>
<dbReference type="InterPro" id="IPR003604">
    <property type="entry name" value="Matrin/U1-like-C_Znf_C2H2"/>
</dbReference>
<reference evidence="6" key="1">
    <citation type="submission" date="2023-01" db="EMBL/GenBank/DDBJ databases">
        <title>Exophiala dermititidis isolated from Cystic Fibrosis Patient.</title>
        <authorList>
            <person name="Kurbessoian T."/>
            <person name="Crocker A."/>
            <person name="Murante D."/>
            <person name="Hogan D.A."/>
            <person name="Stajich J.E."/>
        </authorList>
    </citation>
    <scope>NUCLEOTIDE SEQUENCE</scope>
    <source>
        <strain evidence="6">Ex8</strain>
    </source>
</reference>
<protein>
    <recommendedName>
        <fullName evidence="5">U1-type domain-containing protein</fullName>
    </recommendedName>
</protein>
<dbReference type="PANTHER" id="PTHR13173:SF10">
    <property type="entry name" value="WW DOMAIN-BINDING PROTEIN 4"/>
    <property type="match status" value="1"/>
</dbReference>
<dbReference type="InterPro" id="IPR040023">
    <property type="entry name" value="WBP4"/>
</dbReference>
<dbReference type="InterPro" id="IPR013085">
    <property type="entry name" value="U1-CZ_Znf_C2H2"/>
</dbReference>
<dbReference type="GO" id="GO:0000398">
    <property type="term" value="P:mRNA splicing, via spliceosome"/>
    <property type="evidence" value="ECO:0007669"/>
    <property type="project" value="InterPro"/>
</dbReference>
<evidence type="ECO:0000256" key="2">
    <source>
        <dbReference type="ARBA" id="ARBA00022771"/>
    </source>
</evidence>
<dbReference type="SUPFAM" id="SSF57667">
    <property type="entry name" value="beta-beta-alpha zinc fingers"/>
    <property type="match status" value="1"/>
</dbReference>
<feature type="compositionally biased region" description="Polar residues" evidence="4">
    <location>
        <begin position="167"/>
        <end position="178"/>
    </location>
</feature>
<feature type="domain" description="U1-type" evidence="5">
    <location>
        <begin position="8"/>
        <end position="43"/>
    </location>
</feature>
<dbReference type="GO" id="GO:0008270">
    <property type="term" value="F:zinc ion binding"/>
    <property type="evidence" value="ECO:0007669"/>
    <property type="project" value="UniProtKB-KW"/>
</dbReference>
<dbReference type="AlphaFoldDB" id="A0AAN6ERT8"/>